<evidence type="ECO:0000313" key="3">
    <source>
        <dbReference type="Proteomes" id="UP000287651"/>
    </source>
</evidence>
<comment type="caution">
    <text evidence="2">The sequence shown here is derived from an EMBL/GenBank/DDBJ whole genome shotgun (WGS) entry which is preliminary data.</text>
</comment>
<organism evidence="2 3">
    <name type="scientific">Ensete ventricosum</name>
    <name type="common">Abyssinian banana</name>
    <name type="synonym">Musa ensete</name>
    <dbReference type="NCBI Taxonomy" id="4639"/>
    <lineage>
        <taxon>Eukaryota</taxon>
        <taxon>Viridiplantae</taxon>
        <taxon>Streptophyta</taxon>
        <taxon>Embryophyta</taxon>
        <taxon>Tracheophyta</taxon>
        <taxon>Spermatophyta</taxon>
        <taxon>Magnoliopsida</taxon>
        <taxon>Liliopsida</taxon>
        <taxon>Zingiberales</taxon>
        <taxon>Musaceae</taxon>
        <taxon>Ensete</taxon>
    </lineage>
</organism>
<protein>
    <submittedName>
        <fullName evidence="2">Uncharacterized protein</fullName>
    </submittedName>
</protein>
<dbReference type="EMBL" id="AMZH03019906">
    <property type="protein sequence ID" value="RRT39773.1"/>
    <property type="molecule type" value="Genomic_DNA"/>
</dbReference>
<dbReference type="AlphaFoldDB" id="A0A426XJY9"/>
<evidence type="ECO:0000256" key="1">
    <source>
        <dbReference type="SAM" id="MobiDB-lite"/>
    </source>
</evidence>
<name>A0A426XJY9_ENSVE</name>
<evidence type="ECO:0000313" key="2">
    <source>
        <dbReference type="EMBL" id="RRT39773.1"/>
    </source>
</evidence>
<accession>A0A426XJY9</accession>
<gene>
    <name evidence="2" type="ORF">B296_00058907</name>
</gene>
<feature type="compositionally biased region" description="Basic and acidic residues" evidence="1">
    <location>
        <begin position="69"/>
        <end position="86"/>
    </location>
</feature>
<sequence>MYMYSEARFAIPNGTARIGPPANWYANHLLWSGTIDWGCFRPVTTRNRLVTIDFDCRCLMKGGISLAATREKEEEGEKEGQEKGEPGDPVSLFLDDPDPSLPSLVGRRRRGEEGCDVALNDIASF</sequence>
<feature type="region of interest" description="Disordered" evidence="1">
    <location>
        <begin position="69"/>
        <end position="110"/>
    </location>
</feature>
<dbReference type="Proteomes" id="UP000287651">
    <property type="component" value="Unassembled WGS sequence"/>
</dbReference>
<proteinExistence type="predicted"/>
<reference evidence="2 3" key="1">
    <citation type="journal article" date="2014" name="Agronomy (Basel)">
        <title>A Draft Genome Sequence for Ensete ventricosum, the Drought-Tolerant Tree Against Hunger.</title>
        <authorList>
            <person name="Harrison J."/>
            <person name="Moore K.A."/>
            <person name="Paszkiewicz K."/>
            <person name="Jones T."/>
            <person name="Grant M."/>
            <person name="Ambacheew D."/>
            <person name="Muzemil S."/>
            <person name="Studholme D.J."/>
        </authorList>
    </citation>
    <scope>NUCLEOTIDE SEQUENCE [LARGE SCALE GENOMIC DNA]</scope>
</reference>